<dbReference type="InterPro" id="IPR032568">
    <property type="entry name" value="DUF4926"/>
</dbReference>
<name>A0A7W9C6M0_9CAUL</name>
<evidence type="ECO:0000313" key="2">
    <source>
        <dbReference type="Proteomes" id="UP000527324"/>
    </source>
</evidence>
<sequence length="76" mass="8355">MIEELDVVALRADLPDLGLKKGERGTVVMMFGPTRFLAEFADDRGVERATSTLSAEDVEVVWRAADHRAPDRRAAG</sequence>
<organism evidence="1 2">
    <name type="scientific">Brevundimonas aurantiaca</name>
    <dbReference type="NCBI Taxonomy" id="74316"/>
    <lineage>
        <taxon>Bacteria</taxon>
        <taxon>Pseudomonadati</taxon>
        <taxon>Pseudomonadota</taxon>
        <taxon>Alphaproteobacteria</taxon>
        <taxon>Caulobacterales</taxon>
        <taxon>Caulobacteraceae</taxon>
        <taxon>Brevundimonas</taxon>
    </lineage>
</organism>
<keyword evidence="2" id="KW-1185">Reference proteome</keyword>
<accession>A0A7W9C6M0</accession>
<dbReference type="RefSeq" id="WP_183216218.1">
    <property type="nucleotide sequence ID" value="NZ_CAJFZW010000009.1"/>
</dbReference>
<dbReference type="Proteomes" id="UP000527324">
    <property type="component" value="Unassembled WGS sequence"/>
</dbReference>
<dbReference type="AlphaFoldDB" id="A0A7W9C6M0"/>
<evidence type="ECO:0000313" key="1">
    <source>
        <dbReference type="EMBL" id="MBB5739864.1"/>
    </source>
</evidence>
<dbReference type="Pfam" id="PF16277">
    <property type="entry name" value="DUF4926"/>
    <property type="match status" value="1"/>
</dbReference>
<gene>
    <name evidence="1" type="ORF">GGQ93_001578</name>
</gene>
<evidence type="ECO:0008006" key="3">
    <source>
        <dbReference type="Google" id="ProtNLM"/>
    </source>
</evidence>
<proteinExistence type="predicted"/>
<reference evidence="1 2" key="1">
    <citation type="submission" date="2020-08" db="EMBL/GenBank/DDBJ databases">
        <title>Genomic Encyclopedia of Type Strains, Phase IV (KMG-IV): sequencing the most valuable type-strain genomes for metagenomic binning, comparative biology and taxonomic classification.</title>
        <authorList>
            <person name="Goeker M."/>
        </authorList>
    </citation>
    <scope>NUCLEOTIDE SEQUENCE [LARGE SCALE GENOMIC DNA]</scope>
    <source>
        <strain evidence="1 2">DSM 4731</strain>
    </source>
</reference>
<comment type="caution">
    <text evidence="1">The sequence shown here is derived from an EMBL/GenBank/DDBJ whole genome shotgun (WGS) entry which is preliminary data.</text>
</comment>
<protein>
    <recommendedName>
        <fullName evidence="3">DUF4926 domain-containing protein</fullName>
    </recommendedName>
</protein>
<dbReference type="EMBL" id="JACHOQ010000003">
    <property type="protein sequence ID" value="MBB5739864.1"/>
    <property type="molecule type" value="Genomic_DNA"/>
</dbReference>